<protein>
    <submittedName>
        <fullName evidence="2">Uncharacterized protein</fullName>
    </submittedName>
</protein>
<comment type="caution">
    <text evidence="2">The sequence shown here is derived from an EMBL/GenBank/DDBJ whole genome shotgun (WGS) entry which is preliminary data.</text>
</comment>
<sequence>MHKAGGLMARFFGWYYRQAGSETRYYHPSYSHALRLGYNESSNNSSTPPQSPQPTNGAERLPSPVCL</sequence>
<feature type="region of interest" description="Disordered" evidence="1">
    <location>
        <begin position="37"/>
        <end position="67"/>
    </location>
</feature>
<evidence type="ECO:0000313" key="2">
    <source>
        <dbReference type="EMBL" id="EYB86056.1"/>
    </source>
</evidence>
<proteinExistence type="predicted"/>
<keyword evidence="3" id="KW-1185">Reference proteome</keyword>
<dbReference type="AlphaFoldDB" id="A0A016S6K2"/>
<evidence type="ECO:0000313" key="3">
    <source>
        <dbReference type="Proteomes" id="UP000024635"/>
    </source>
</evidence>
<name>A0A016S6K2_9BILA</name>
<accession>A0A016S6K2</accession>
<feature type="compositionally biased region" description="Low complexity" evidence="1">
    <location>
        <begin position="41"/>
        <end position="56"/>
    </location>
</feature>
<dbReference type="Proteomes" id="UP000024635">
    <property type="component" value="Unassembled WGS sequence"/>
</dbReference>
<dbReference type="EMBL" id="JARK01001622">
    <property type="protein sequence ID" value="EYB86056.1"/>
    <property type="molecule type" value="Genomic_DNA"/>
</dbReference>
<organism evidence="2 3">
    <name type="scientific">Ancylostoma ceylanicum</name>
    <dbReference type="NCBI Taxonomy" id="53326"/>
    <lineage>
        <taxon>Eukaryota</taxon>
        <taxon>Metazoa</taxon>
        <taxon>Ecdysozoa</taxon>
        <taxon>Nematoda</taxon>
        <taxon>Chromadorea</taxon>
        <taxon>Rhabditida</taxon>
        <taxon>Rhabditina</taxon>
        <taxon>Rhabditomorpha</taxon>
        <taxon>Strongyloidea</taxon>
        <taxon>Ancylostomatidae</taxon>
        <taxon>Ancylostomatinae</taxon>
        <taxon>Ancylostoma</taxon>
    </lineage>
</organism>
<gene>
    <name evidence="2" type="primary">Acey_s0286.g1399</name>
    <name evidence="2" type="ORF">Y032_0286g1399</name>
</gene>
<evidence type="ECO:0000256" key="1">
    <source>
        <dbReference type="SAM" id="MobiDB-lite"/>
    </source>
</evidence>
<reference evidence="3" key="1">
    <citation type="journal article" date="2015" name="Nat. Genet.">
        <title>The genome and transcriptome of the zoonotic hookworm Ancylostoma ceylanicum identify infection-specific gene families.</title>
        <authorList>
            <person name="Schwarz E.M."/>
            <person name="Hu Y."/>
            <person name="Antoshechkin I."/>
            <person name="Miller M.M."/>
            <person name="Sternberg P.W."/>
            <person name="Aroian R.V."/>
        </authorList>
    </citation>
    <scope>NUCLEOTIDE SEQUENCE</scope>
    <source>
        <strain evidence="3">HY135</strain>
    </source>
</reference>